<dbReference type="InterPro" id="IPR011356">
    <property type="entry name" value="Leucine_aapep/pepB"/>
</dbReference>
<keyword evidence="11" id="KW-1185">Reference proteome</keyword>
<comment type="caution">
    <text evidence="10">The sequence shown here is derived from an EMBL/GenBank/DDBJ whole genome shotgun (WGS) entry which is preliminary data.</text>
</comment>
<dbReference type="Gene3D" id="3.40.630.10">
    <property type="entry name" value="Zn peptidases"/>
    <property type="match status" value="1"/>
</dbReference>
<dbReference type="EC" id="3.4.11.1" evidence="8"/>
<dbReference type="CDD" id="cd00433">
    <property type="entry name" value="Peptidase_M17"/>
    <property type="match status" value="1"/>
</dbReference>
<accession>A0ABU2BC38</accession>
<keyword evidence="6 8" id="KW-0378">Hydrolase</keyword>
<evidence type="ECO:0000259" key="9">
    <source>
        <dbReference type="PROSITE" id="PS00631"/>
    </source>
</evidence>
<comment type="function">
    <text evidence="7 8">Presumably involved in the processing and regular turnover of intracellular proteins. Catalyzes the removal of unsubstituted N-terminal amino acids from various peptides.</text>
</comment>
<feature type="domain" description="Cytosol aminopeptidase" evidence="9">
    <location>
        <begin position="343"/>
        <end position="350"/>
    </location>
</feature>
<gene>
    <name evidence="8" type="primary">pepA</name>
    <name evidence="10" type="ORF">J2S37_002733</name>
</gene>
<keyword evidence="5 8" id="KW-0645">Protease</keyword>
<dbReference type="Pfam" id="PF00883">
    <property type="entry name" value="Peptidase_M17"/>
    <property type="match status" value="1"/>
</dbReference>
<dbReference type="PRINTS" id="PR00481">
    <property type="entry name" value="LAMNOPPTDASE"/>
</dbReference>
<dbReference type="InterPro" id="IPR000819">
    <property type="entry name" value="Peptidase_M17_C"/>
</dbReference>
<comment type="subcellular location">
    <subcellularLocation>
        <location evidence="8">Cytoplasm</location>
    </subcellularLocation>
</comment>
<dbReference type="InterPro" id="IPR023042">
    <property type="entry name" value="Peptidase_M17_leu_NH2_pept"/>
</dbReference>
<evidence type="ECO:0000256" key="3">
    <source>
        <dbReference type="ARBA" id="ARBA00009528"/>
    </source>
</evidence>
<evidence type="ECO:0000313" key="11">
    <source>
        <dbReference type="Proteomes" id="UP001183619"/>
    </source>
</evidence>
<dbReference type="HAMAP" id="MF_00181">
    <property type="entry name" value="Cytosol_peptidase_M17"/>
    <property type="match status" value="1"/>
</dbReference>
<keyword evidence="8" id="KW-0464">Manganese</keyword>
<dbReference type="InterPro" id="IPR008283">
    <property type="entry name" value="Peptidase_M17_N"/>
</dbReference>
<dbReference type="Proteomes" id="UP001183619">
    <property type="component" value="Unassembled WGS sequence"/>
</dbReference>
<comment type="catalytic activity">
    <reaction evidence="1 8">
        <text>Release of an N-terminal amino acid, Xaa-|-Yaa-, in which Xaa is preferably Leu, but may be other amino acids including Pro although not Arg or Lys, and Yaa may be Pro. Amino acid amides and methyl esters are also readily hydrolyzed, but rates on arylamides are exceedingly low.</text>
        <dbReference type="EC" id="3.4.11.1"/>
    </reaction>
</comment>
<evidence type="ECO:0000256" key="6">
    <source>
        <dbReference type="ARBA" id="ARBA00022801"/>
    </source>
</evidence>
<dbReference type="Pfam" id="PF02789">
    <property type="entry name" value="Peptidase_M17_N"/>
    <property type="match status" value="1"/>
</dbReference>
<dbReference type="SUPFAM" id="SSF53187">
    <property type="entry name" value="Zn-dependent exopeptidases"/>
    <property type="match status" value="1"/>
</dbReference>
<dbReference type="PANTHER" id="PTHR11963">
    <property type="entry name" value="LEUCINE AMINOPEPTIDASE-RELATED"/>
    <property type="match status" value="1"/>
</dbReference>
<dbReference type="RefSeq" id="WP_277104029.1">
    <property type="nucleotide sequence ID" value="NZ_BAAAJS010000075.1"/>
</dbReference>
<feature type="binding site" evidence="8">
    <location>
        <position position="347"/>
    </location>
    <ligand>
        <name>Mn(2+)</name>
        <dbReference type="ChEBI" id="CHEBI:29035"/>
        <label>2</label>
    </ligand>
</feature>
<sequence>MTSTALPATGATTTVRLARALPEEFDALLVPVFKGEDGLELAASGLFEEDIEIAIWELLSAVGATGAAEELTRIPSIDGIDTDFILAVGLGEDAKLDDDTLRRASAAAARSLKGIKTVVTTVGTFGIQPVVEGTLLGAYSYTGHKSENPESSAPVQEVIVYSPKKSAERKFQRGVIAAEAVNLTRDLVNAPSSHLYPASYAAIIESLAAEHGLEVTVKDYDTLLSEGFGGVVAVGQGSARKPFVVQLRYRAPQATKHVSFVGKGITFDTGGISIKPGASMENMISDMGGSAAVIATIIAAARMNLDVNVTATVSLAENMPDGHAFRPGDVITHYGGKTTEILNTDAEGRLVLADALVLASEDNPDVLIDCATLTGAQIVALGNRTSGVMGDKKVRNRLAEFGRKVGEHAWAMPLPEELVESMKSPVADLRNVDNTRAGGMLSAGCFLRNFVGEGIQWAHVDNAGPSFNTGSAYGYTPARATGVPVRTFIKFLRDVDKQTQKELKAAAEESTQDS</sequence>
<dbReference type="Gene3D" id="3.40.220.10">
    <property type="entry name" value="Leucine Aminopeptidase, subunit E, domain 1"/>
    <property type="match status" value="1"/>
</dbReference>
<reference evidence="10 11" key="1">
    <citation type="submission" date="2023-07" db="EMBL/GenBank/DDBJ databases">
        <title>Sequencing the genomes of 1000 actinobacteria strains.</title>
        <authorList>
            <person name="Klenk H.-P."/>
        </authorList>
    </citation>
    <scope>NUCLEOTIDE SEQUENCE [LARGE SCALE GENOMIC DNA]</scope>
    <source>
        <strain evidence="10 11">DSM 44508</strain>
    </source>
</reference>
<dbReference type="PANTHER" id="PTHR11963:SF23">
    <property type="entry name" value="CYTOSOL AMINOPEPTIDASE"/>
    <property type="match status" value="1"/>
</dbReference>
<dbReference type="PROSITE" id="PS00631">
    <property type="entry name" value="CYTOSOL_AP"/>
    <property type="match status" value="1"/>
</dbReference>
<dbReference type="SUPFAM" id="SSF52949">
    <property type="entry name" value="Macro domain-like"/>
    <property type="match status" value="1"/>
</dbReference>
<comment type="catalytic activity">
    <reaction evidence="2 8">
        <text>Release of an N-terminal amino acid, preferentially leucine, but not glutamic or aspartic acids.</text>
        <dbReference type="EC" id="3.4.11.10"/>
    </reaction>
</comment>
<dbReference type="EC" id="3.4.11.10" evidence="8"/>
<evidence type="ECO:0000256" key="2">
    <source>
        <dbReference type="ARBA" id="ARBA00000967"/>
    </source>
</evidence>
<evidence type="ECO:0000313" key="10">
    <source>
        <dbReference type="EMBL" id="MDR7356195.1"/>
    </source>
</evidence>
<comment type="similarity">
    <text evidence="3 8">Belongs to the peptidase M17 family.</text>
</comment>
<evidence type="ECO:0000256" key="1">
    <source>
        <dbReference type="ARBA" id="ARBA00000135"/>
    </source>
</evidence>
<name>A0ABU2BC38_9CORY</name>
<keyword evidence="8" id="KW-0963">Cytoplasm</keyword>
<keyword evidence="4 8" id="KW-0031">Aminopeptidase</keyword>
<comment type="cofactor">
    <cofactor evidence="8">
        <name>Mn(2+)</name>
        <dbReference type="ChEBI" id="CHEBI:29035"/>
    </cofactor>
    <text evidence="8">Binds 2 manganese ions per subunit.</text>
</comment>
<proteinExistence type="inferred from homology"/>
<feature type="binding site" evidence="8">
    <location>
        <position position="286"/>
    </location>
    <ligand>
        <name>Mn(2+)</name>
        <dbReference type="ChEBI" id="CHEBI:29035"/>
        <label>2</label>
    </ligand>
</feature>
<evidence type="ECO:0000256" key="5">
    <source>
        <dbReference type="ARBA" id="ARBA00022670"/>
    </source>
</evidence>
<feature type="binding site" evidence="8">
    <location>
        <position position="263"/>
    </location>
    <ligand>
        <name>Mn(2+)</name>
        <dbReference type="ChEBI" id="CHEBI:29035"/>
        <label>2</label>
    </ligand>
</feature>
<dbReference type="EMBL" id="JAVDYF010000001">
    <property type="protein sequence ID" value="MDR7356195.1"/>
    <property type="molecule type" value="Genomic_DNA"/>
</dbReference>
<evidence type="ECO:0000256" key="8">
    <source>
        <dbReference type="HAMAP-Rule" id="MF_00181"/>
    </source>
</evidence>
<feature type="binding site" evidence="8">
    <location>
        <position position="345"/>
    </location>
    <ligand>
        <name>Mn(2+)</name>
        <dbReference type="ChEBI" id="CHEBI:29035"/>
        <label>1</label>
    </ligand>
</feature>
<organism evidence="10 11">
    <name type="scientific">Corynebacterium felinum</name>
    <dbReference type="NCBI Taxonomy" id="131318"/>
    <lineage>
        <taxon>Bacteria</taxon>
        <taxon>Bacillati</taxon>
        <taxon>Actinomycetota</taxon>
        <taxon>Actinomycetes</taxon>
        <taxon>Mycobacteriales</taxon>
        <taxon>Corynebacteriaceae</taxon>
        <taxon>Corynebacterium</taxon>
    </lineage>
</organism>
<feature type="binding site" evidence="8">
    <location>
        <position position="347"/>
    </location>
    <ligand>
        <name>Mn(2+)</name>
        <dbReference type="ChEBI" id="CHEBI:29035"/>
        <label>1</label>
    </ligand>
</feature>
<keyword evidence="8" id="KW-0479">Metal-binding</keyword>
<dbReference type="InterPro" id="IPR043472">
    <property type="entry name" value="Macro_dom-like"/>
</dbReference>
<feature type="active site" evidence="8">
    <location>
        <position position="275"/>
    </location>
</feature>
<evidence type="ECO:0000256" key="4">
    <source>
        <dbReference type="ARBA" id="ARBA00022438"/>
    </source>
</evidence>
<dbReference type="NCBIfam" id="NF002073">
    <property type="entry name" value="PRK00913.1-2"/>
    <property type="match status" value="1"/>
</dbReference>
<feature type="binding site" evidence="8">
    <location>
        <position position="268"/>
    </location>
    <ligand>
        <name>Mn(2+)</name>
        <dbReference type="ChEBI" id="CHEBI:29035"/>
        <label>1</label>
    </ligand>
</feature>
<feature type="binding site" evidence="8">
    <location>
        <position position="268"/>
    </location>
    <ligand>
        <name>Mn(2+)</name>
        <dbReference type="ChEBI" id="CHEBI:29035"/>
        <label>2</label>
    </ligand>
</feature>
<protein>
    <recommendedName>
        <fullName evidence="8">Probable cytosol aminopeptidase</fullName>
        <ecNumber evidence="8">3.4.11.1</ecNumber>
    </recommendedName>
    <alternativeName>
        <fullName evidence="8">Leucine aminopeptidase</fullName>
        <shortName evidence="8">LAP</shortName>
        <ecNumber evidence="8">3.4.11.10</ecNumber>
    </alternativeName>
    <alternativeName>
        <fullName evidence="8">Leucyl aminopeptidase</fullName>
    </alternativeName>
</protein>
<feature type="active site" evidence="8">
    <location>
        <position position="349"/>
    </location>
</feature>
<dbReference type="GO" id="GO:0004177">
    <property type="term" value="F:aminopeptidase activity"/>
    <property type="evidence" value="ECO:0007669"/>
    <property type="project" value="UniProtKB-KW"/>
</dbReference>
<evidence type="ECO:0000256" key="7">
    <source>
        <dbReference type="ARBA" id="ARBA00049972"/>
    </source>
</evidence>